<evidence type="ECO:0000259" key="1">
    <source>
        <dbReference type="SMART" id="SM00959"/>
    </source>
</evidence>
<reference evidence="2 3" key="1">
    <citation type="journal article" date="2015" name="Int. Biodeterior. Biodegradation">
        <title>Physiological and genetic screening methods for the isolation of methyl tert-butyl ether-degrading bacteria for bioremediation purposes.</title>
        <authorList>
            <person name="Guisado I.M."/>
            <person name="Purswani J."/>
            <person name="Gonzalez Lopez J."/>
            <person name="Pozo C."/>
        </authorList>
    </citation>
    <scope>NUCLEOTIDE SEQUENCE [LARGE SCALE GENOMIC DNA]</scope>
    <source>
        <strain evidence="2 3">SH7</strain>
    </source>
</reference>
<dbReference type="Pfam" id="PF07498">
    <property type="entry name" value="Rho_N"/>
    <property type="match status" value="1"/>
</dbReference>
<organism evidence="2 3">
    <name type="scientific">Paenibacillus etheri</name>
    <dbReference type="NCBI Taxonomy" id="1306852"/>
    <lineage>
        <taxon>Bacteria</taxon>
        <taxon>Bacillati</taxon>
        <taxon>Bacillota</taxon>
        <taxon>Bacilli</taxon>
        <taxon>Bacillales</taxon>
        <taxon>Paenibacillaceae</taxon>
        <taxon>Paenibacillus</taxon>
    </lineage>
</organism>
<sequence>MPYVTYRGKNASLRLYSIRFEPAKPVLVEDSVVLEKLHEHPDFEVKTEKIIPLEDLSLPQLKDKAKKAGIEGFADMKKPELINELKALEGGGVPDADSNTP</sequence>
<keyword evidence="3" id="KW-1185">Reference proteome</keyword>
<dbReference type="InterPro" id="IPR036269">
    <property type="entry name" value="Rho_N_sf"/>
</dbReference>
<dbReference type="InterPro" id="IPR011112">
    <property type="entry name" value="Rho-like_N"/>
</dbReference>
<dbReference type="SMART" id="SM00959">
    <property type="entry name" value="Rho_N"/>
    <property type="match status" value="1"/>
</dbReference>
<dbReference type="AlphaFoldDB" id="A0A0W1B3M7"/>
<gene>
    <name evidence="2" type="ORF">UQ64_06690</name>
</gene>
<feature type="domain" description="Rho termination factor-like N-terminal" evidence="1">
    <location>
        <begin position="52"/>
        <end position="91"/>
    </location>
</feature>
<evidence type="ECO:0000313" key="2">
    <source>
        <dbReference type="EMBL" id="KTD88172.1"/>
    </source>
</evidence>
<dbReference type="Proteomes" id="UP000054709">
    <property type="component" value="Unassembled WGS sequence"/>
</dbReference>
<comment type="caution">
    <text evidence="2">The sequence shown here is derived from an EMBL/GenBank/DDBJ whole genome shotgun (WGS) entry which is preliminary data.</text>
</comment>
<dbReference type="OrthoDB" id="2620307at2"/>
<protein>
    <recommendedName>
        <fullName evidence="1">Rho termination factor-like N-terminal domain-containing protein</fullName>
    </recommendedName>
</protein>
<name>A0A0W1B3M7_9BACL</name>
<dbReference type="SUPFAM" id="SSF68912">
    <property type="entry name" value="Rho N-terminal domain-like"/>
    <property type="match status" value="1"/>
</dbReference>
<dbReference type="GO" id="GO:0006353">
    <property type="term" value="P:DNA-templated transcription termination"/>
    <property type="evidence" value="ECO:0007669"/>
    <property type="project" value="InterPro"/>
</dbReference>
<evidence type="ECO:0000313" key="3">
    <source>
        <dbReference type="Proteomes" id="UP000054709"/>
    </source>
</evidence>
<dbReference type="EMBL" id="LCZJ02000015">
    <property type="protein sequence ID" value="KTD88172.1"/>
    <property type="molecule type" value="Genomic_DNA"/>
</dbReference>
<dbReference type="RefSeq" id="WP_060622109.1">
    <property type="nucleotide sequence ID" value="NZ_LCZJ02000015.1"/>
</dbReference>
<proteinExistence type="predicted"/>
<accession>A0A0W1B3M7</accession>